<comment type="caution">
    <text evidence="3">The sequence shown here is derived from an EMBL/GenBank/DDBJ whole genome shotgun (WGS) entry which is preliminary data.</text>
</comment>
<protein>
    <recommendedName>
        <fullName evidence="2">No apical meristem-associated C-terminal domain-containing protein</fullName>
    </recommendedName>
</protein>
<evidence type="ECO:0000313" key="3">
    <source>
        <dbReference type="EMBL" id="KAJ9555277.1"/>
    </source>
</evidence>
<dbReference type="EMBL" id="JARYMX010000003">
    <property type="protein sequence ID" value="KAJ9555277.1"/>
    <property type="molecule type" value="Genomic_DNA"/>
</dbReference>
<feature type="domain" description="No apical meristem-associated C-terminal" evidence="2">
    <location>
        <begin position="205"/>
        <end position="287"/>
    </location>
</feature>
<dbReference type="InterPro" id="IPR029466">
    <property type="entry name" value="NAM-associated_C"/>
</dbReference>
<organism evidence="3 4">
    <name type="scientific">Centaurea solstitialis</name>
    <name type="common">yellow star-thistle</name>
    <dbReference type="NCBI Taxonomy" id="347529"/>
    <lineage>
        <taxon>Eukaryota</taxon>
        <taxon>Viridiplantae</taxon>
        <taxon>Streptophyta</taxon>
        <taxon>Embryophyta</taxon>
        <taxon>Tracheophyta</taxon>
        <taxon>Spermatophyta</taxon>
        <taxon>Magnoliopsida</taxon>
        <taxon>eudicotyledons</taxon>
        <taxon>Gunneridae</taxon>
        <taxon>Pentapetalae</taxon>
        <taxon>asterids</taxon>
        <taxon>campanulids</taxon>
        <taxon>Asterales</taxon>
        <taxon>Asteraceae</taxon>
        <taxon>Carduoideae</taxon>
        <taxon>Cardueae</taxon>
        <taxon>Centaureinae</taxon>
        <taxon>Centaurea</taxon>
    </lineage>
</organism>
<feature type="compositionally biased region" description="Polar residues" evidence="1">
    <location>
        <begin position="282"/>
        <end position="295"/>
    </location>
</feature>
<gene>
    <name evidence="3" type="ORF">OSB04_009891</name>
</gene>
<feature type="compositionally biased region" description="Polar residues" evidence="1">
    <location>
        <begin position="25"/>
        <end position="46"/>
    </location>
</feature>
<dbReference type="PANTHER" id="PTHR45023">
    <property type="match status" value="1"/>
</dbReference>
<dbReference type="AlphaFoldDB" id="A0AA38WBD0"/>
<reference evidence="3" key="1">
    <citation type="submission" date="2023-03" db="EMBL/GenBank/DDBJ databases">
        <title>Chromosome-scale reference genome and RAD-based genetic map of yellow starthistle (Centaurea solstitialis) reveal putative structural variation and QTLs associated with invader traits.</title>
        <authorList>
            <person name="Reatini B."/>
            <person name="Cang F.A."/>
            <person name="Jiang Q."/>
            <person name="Mckibben M.T.W."/>
            <person name="Barker M.S."/>
            <person name="Rieseberg L.H."/>
            <person name="Dlugosch K.M."/>
        </authorList>
    </citation>
    <scope>NUCLEOTIDE SEQUENCE</scope>
    <source>
        <strain evidence="3">CAN-66</strain>
        <tissue evidence="3">Leaf</tissue>
    </source>
</reference>
<evidence type="ECO:0000313" key="4">
    <source>
        <dbReference type="Proteomes" id="UP001172457"/>
    </source>
</evidence>
<accession>A0AA38WBD0</accession>
<evidence type="ECO:0000256" key="1">
    <source>
        <dbReference type="SAM" id="MobiDB-lite"/>
    </source>
</evidence>
<dbReference type="Proteomes" id="UP001172457">
    <property type="component" value="Chromosome 3"/>
</dbReference>
<name>A0AA38WBD0_9ASTR</name>
<feature type="region of interest" description="Disordered" evidence="1">
    <location>
        <begin position="1"/>
        <end position="102"/>
    </location>
</feature>
<feature type="compositionally biased region" description="Polar residues" evidence="1">
    <location>
        <begin position="239"/>
        <end position="251"/>
    </location>
</feature>
<evidence type="ECO:0000259" key="2">
    <source>
        <dbReference type="Pfam" id="PF14303"/>
    </source>
</evidence>
<dbReference type="PANTHER" id="PTHR45023:SF14">
    <property type="entry name" value="GLUTATHIONE TRANSFERASE"/>
    <property type="match status" value="1"/>
</dbReference>
<feature type="compositionally biased region" description="Polar residues" evidence="1">
    <location>
        <begin position="1"/>
        <end position="15"/>
    </location>
</feature>
<feature type="region of interest" description="Disordered" evidence="1">
    <location>
        <begin position="226"/>
        <end position="296"/>
    </location>
</feature>
<feature type="compositionally biased region" description="Pro residues" evidence="1">
    <location>
        <begin position="63"/>
        <end position="73"/>
    </location>
</feature>
<feature type="compositionally biased region" description="Acidic residues" evidence="1">
    <location>
        <begin position="255"/>
        <end position="270"/>
    </location>
</feature>
<dbReference type="Pfam" id="PF14303">
    <property type="entry name" value="NAM-associated"/>
    <property type="match status" value="1"/>
</dbReference>
<proteinExistence type="predicted"/>
<keyword evidence="4" id="KW-1185">Reference proteome</keyword>
<sequence length="428" mass="48281">MHGQSFTGMLSQTTPMPIPMPVTHIPSQSSQPNINEPRDNAQSSPEQWEDEVPETQPDAAEPTPSPPPPPPPSTSKGKRKGKGKAKEVSDPNDPNRMPPKIWTPNEEIELAKAWVTTSEDSVVGNNRSKVDFWGTVKSRWEQRMGCPPNYRTVHQIRSKAITMGKFVTKFSNIYNNVRSARKSGEGDGDWLGKARFRYQEEMLMPFKHEHVWEVIKGCEKYLRQPLVSSTPRPKRSKTSESATPTDTSSTHGPFDVDDEDEYEDHDEEEEERPRPMGRNAARSLSGSTGAASTDRVSGLVSELSTLNYQNRELLDQRQKDFDLREKDLMFRVAEADEKRERRDYKFYVSPHGHLSGGALLTTLDIKEKLRQKYGWHPLDLNSGSTVDELGSFGHLTHFSILMASIDLDVKSLHRGILAFVAVVVWATV</sequence>